<dbReference type="RefSeq" id="WP_181584623.1">
    <property type="nucleotide sequence ID" value="NZ_CP059399.1"/>
</dbReference>
<dbReference type="KEGG" id="nhu:H0264_15580"/>
<accession>A0A7D6ZKL1</accession>
<name>A0A7D6ZKL1_9NOCA</name>
<organism evidence="2 3">
    <name type="scientific">Nocardia huaxiensis</name>
    <dbReference type="NCBI Taxonomy" id="2755382"/>
    <lineage>
        <taxon>Bacteria</taxon>
        <taxon>Bacillati</taxon>
        <taxon>Actinomycetota</taxon>
        <taxon>Actinomycetes</taxon>
        <taxon>Mycobacteriales</taxon>
        <taxon>Nocardiaceae</taxon>
        <taxon>Nocardia</taxon>
    </lineage>
</organism>
<keyword evidence="3" id="KW-1185">Reference proteome</keyword>
<dbReference type="EMBL" id="CP059399">
    <property type="protein sequence ID" value="QLY33459.1"/>
    <property type="molecule type" value="Genomic_DNA"/>
</dbReference>
<feature type="domain" description="TY-Chap N-terminal" evidence="1">
    <location>
        <begin position="4"/>
        <end position="119"/>
    </location>
</feature>
<reference evidence="2 3" key="1">
    <citation type="submission" date="2020-07" db="EMBL/GenBank/DDBJ databases">
        <authorList>
            <person name="Zhuang K."/>
            <person name="Ran Y."/>
        </authorList>
    </citation>
    <scope>NUCLEOTIDE SEQUENCE [LARGE SCALE GENOMIC DNA]</scope>
    <source>
        <strain evidence="2 3">WCH-YHL-001</strain>
    </source>
</reference>
<protein>
    <recommendedName>
        <fullName evidence="1">TY-Chap N-terminal domain-containing protein</fullName>
    </recommendedName>
</protein>
<evidence type="ECO:0000313" key="3">
    <source>
        <dbReference type="Proteomes" id="UP000515512"/>
    </source>
</evidence>
<proteinExistence type="predicted"/>
<sequence>MTAEWDAFIEALATCLADLPSRATLIITASGNRYVQFQQFDIKLSAELTGNYYLAQPISDSAAQRLRDLGWTAPALHREIENWRRTLTWPLPPDALPDLARSAALGLHEALGIDTPGELSAKGWTDHRRPLSLGALSTVTHRDPARHTLN</sequence>
<gene>
    <name evidence="2" type="ORF">H0264_15580</name>
</gene>
<evidence type="ECO:0000313" key="2">
    <source>
        <dbReference type="EMBL" id="QLY33459.1"/>
    </source>
</evidence>
<evidence type="ECO:0000259" key="1">
    <source>
        <dbReference type="Pfam" id="PF22552"/>
    </source>
</evidence>
<dbReference type="Proteomes" id="UP000515512">
    <property type="component" value="Chromosome"/>
</dbReference>
<dbReference type="InterPro" id="IPR054344">
    <property type="entry name" value="TY-Chap_N"/>
</dbReference>
<dbReference type="AlphaFoldDB" id="A0A7D6ZKL1"/>
<dbReference type="Pfam" id="PF22552">
    <property type="entry name" value="TY-Chap3"/>
    <property type="match status" value="1"/>
</dbReference>